<dbReference type="InterPro" id="IPR036101">
    <property type="entry name" value="CarD-like/TRCF_RID_sf"/>
</dbReference>
<dbReference type="Pfam" id="PF21095">
    <property type="entry name" value="CarD_C"/>
    <property type="match status" value="1"/>
</dbReference>
<evidence type="ECO:0000313" key="3">
    <source>
        <dbReference type="Proteomes" id="UP001230156"/>
    </source>
</evidence>
<dbReference type="InterPro" id="IPR003711">
    <property type="entry name" value="CarD-like/TRCF_RID"/>
</dbReference>
<dbReference type="InterPro" id="IPR048792">
    <property type="entry name" value="CarD_C"/>
</dbReference>
<protein>
    <submittedName>
        <fullName evidence="2">CarD family transcriptional regulator</fullName>
    </submittedName>
</protein>
<dbReference type="PANTHER" id="PTHR38447">
    <property type="entry name" value="TRANSCRIPTION FACTOR YDEB-RELATED"/>
    <property type="match status" value="1"/>
</dbReference>
<dbReference type="Proteomes" id="UP001230156">
    <property type="component" value="Unassembled WGS sequence"/>
</dbReference>
<dbReference type="InterPro" id="IPR042215">
    <property type="entry name" value="CarD-like_C"/>
</dbReference>
<comment type="caution">
    <text evidence="2">The sequence shown here is derived from an EMBL/GenBank/DDBJ whole genome shotgun (WGS) entry which is preliminary data.</text>
</comment>
<sequence length="192" mass="21475">MNRIWERNVVDKKKTVVAAKPAAAVKAKDKDSGFKKGDFVVYPTHGVGKVLGVENQDISGHTLQVIIISFDKDRMTLRVPVAKARNSGLRKLSSRKVMETALATLKGRSRVKRAMWSRRAQEYEAKINSGDPVSIAEVVRDLHRNADQPDQSYSERQIYQAALDRLVRELAAIDGIDETQATQRLHQVLKAA</sequence>
<reference evidence="3" key="1">
    <citation type="submission" date="2023-08" db="EMBL/GenBank/DDBJ databases">
        <title>Rhodospirillaceae gen. nov., a novel taxon isolated from the Yangtze River Yuezi River estuary sludge.</title>
        <authorList>
            <person name="Ruan L."/>
        </authorList>
    </citation>
    <scope>NUCLEOTIDE SEQUENCE [LARGE SCALE GENOMIC DNA]</scope>
    <source>
        <strain evidence="3">R-7</strain>
    </source>
</reference>
<dbReference type="SMART" id="SM01058">
    <property type="entry name" value="CarD_TRCF"/>
    <property type="match status" value="1"/>
</dbReference>
<evidence type="ECO:0000259" key="1">
    <source>
        <dbReference type="SMART" id="SM01058"/>
    </source>
</evidence>
<dbReference type="InterPro" id="IPR052531">
    <property type="entry name" value="CarD-like_regulator"/>
</dbReference>
<organism evidence="2 3">
    <name type="scientific">Dongia sedimenti</name>
    <dbReference type="NCBI Taxonomy" id="3064282"/>
    <lineage>
        <taxon>Bacteria</taxon>
        <taxon>Pseudomonadati</taxon>
        <taxon>Pseudomonadota</taxon>
        <taxon>Alphaproteobacteria</taxon>
        <taxon>Rhodospirillales</taxon>
        <taxon>Dongiaceae</taxon>
        <taxon>Dongia</taxon>
    </lineage>
</organism>
<feature type="domain" description="CarD-like/TRCF RNAP-interacting" evidence="1">
    <location>
        <begin position="33"/>
        <end position="143"/>
    </location>
</feature>
<gene>
    <name evidence="2" type="ORF">Q8A70_16875</name>
</gene>
<dbReference type="RefSeq" id="WP_379957261.1">
    <property type="nucleotide sequence ID" value="NZ_JAUYVI010000005.1"/>
</dbReference>
<dbReference type="Gene3D" id="1.20.58.1290">
    <property type="entry name" value="CarD-like, C-terminal domain"/>
    <property type="match status" value="1"/>
</dbReference>
<proteinExistence type="predicted"/>
<dbReference type="Pfam" id="PF02559">
    <property type="entry name" value="CarD_TRCF_RID"/>
    <property type="match status" value="1"/>
</dbReference>
<accession>A0ABU0YNT8</accession>
<dbReference type="EMBL" id="JAUYVI010000005">
    <property type="protein sequence ID" value="MDQ7249364.1"/>
    <property type="molecule type" value="Genomic_DNA"/>
</dbReference>
<name>A0ABU0YNT8_9PROT</name>
<dbReference type="Gene3D" id="2.40.10.170">
    <property type="match status" value="1"/>
</dbReference>
<dbReference type="PANTHER" id="PTHR38447:SF1">
    <property type="entry name" value="RNA POLYMERASE-BINDING TRANSCRIPTION FACTOR CARD"/>
    <property type="match status" value="1"/>
</dbReference>
<dbReference type="SUPFAM" id="SSF141259">
    <property type="entry name" value="CarD-like"/>
    <property type="match status" value="1"/>
</dbReference>
<evidence type="ECO:0000313" key="2">
    <source>
        <dbReference type="EMBL" id="MDQ7249364.1"/>
    </source>
</evidence>
<keyword evidence="3" id="KW-1185">Reference proteome</keyword>